<keyword evidence="4 8" id="KW-0653">Protein transport</keyword>
<evidence type="ECO:0000256" key="6">
    <source>
        <dbReference type="ARBA" id="ARBA00023128"/>
    </source>
</evidence>
<gene>
    <name evidence="10" type="ORF">DGAL_LOCUS10976</name>
</gene>
<dbReference type="InterPro" id="IPR050673">
    <property type="entry name" value="Mito_inner_translocase_sub"/>
</dbReference>
<dbReference type="SUPFAM" id="SSF144122">
    <property type="entry name" value="Tim10-like"/>
    <property type="match status" value="1"/>
</dbReference>
<dbReference type="GO" id="GO:0005743">
    <property type="term" value="C:mitochondrial inner membrane"/>
    <property type="evidence" value="ECO:0007669"/>
    <property type="project" value="UniProtKB-SubCell"/>
</dbReference>
<dbReference type="InterPro" id="IPR035427">
    <property type="entry name" value="Tim10-like_dom_sf"/>
</dbReference>
<evidence type="ECO:0000256" key="7">
    <source>
        <dbReference type="ARBA" id="ARBA00023157"/>
    </source>
</evidence>
<proteinExistence type="inferred from homology"/>
<protein>
    <recommendedName>
        <fullName evidence="8">Mitochondrial import inner membrane translocase subunit</fullName>
    </recommendedName>
</protein>
<keyword evidence="3" id="KW-0862">Zinc</keyword>
<keyword evidence="8" id="KW-0143">Chaperone</keyword>
<comment type="caution">
    <text evidence="10">The sequence shown here is derived from an EMBL/GenBank/DDBJ whole genome shotgun (WGS) entry which is preliminary data.</text>
</comment>
<evidence type="ECO:0000313" key="10">
    <source>
        <dbReference type="EMBL" id="CAH0107655.1"/>
    </source>
</evidence>
<evidence type="ECO:0000256" key="3">
    <source>
        <dbReference type="ARBA" id="ARBA00022833"/>
    </source>
</evidence>
<dbReference type="InterPro" id="IPR004217">
    <property type="entry name" value="Tim10-like"/>
</dbReference>
<dbReference type="Proteomes" id="UP000789390">
    <property type="component" value="Unassembled WGS sequence"/>
</dbReference>
<evidence type="ECO:0000256" key="1">
    <source>
        <dbReference type="ARBA" id="ARBA00022448"/>
    </source>
</evidence>
<dbReference type="GO" id="GO:0015031">
    <property type="term" value="P:protein transport"/>
    <property type="evidence" value="ECO:0007669"/>
    <property type="project" value="UniProtKB-KW"/>
</dbReference>
<keyword evidence="2" id="KW-0479">Metal-binding</keyword>
<keyword evidence="5 8" id="KW-0811">Translocation</keyword>
<dbReference type="EMBL" id="CAKKLH010000277">
    <property type="protein sequence ID" value="CAH0107655.1"/>
    <property type="molecule type" value="Genomic_DNA"/>
</dbReference>
<dbReference type="Pfam" id="PF02953">
    <property type="entry name" value="zf-Tim10_DDP"/>
    <property type="match status" value="1"/>
</dbReference>
<evidence type="ECO:0000256" key="5">
    <source>
        <dbReference type="ARBA" id="ARBA00023010"/>
    </source>
</evidence>
<sequence length="121" mass="13972">MDALRNFKDFLLVFNKMSETCFTRCVNTFQTRELTEDEDRCVEMCSSKNIRVNHKIMSVYMEVQPLIVQKRVEEMEKLNPPITPTVPEVTEINSVVQTATLKETEPQIVLQETSSTEAQVV</sequence>
<keyword evidence="8" id="KW-0472">Membrane</keyword>
<comment type="domain">
    <text evidence="8">The twin CX3C motif contains 4 conserved Cys residues that form 2 disulfide bonds in the mitochondrial intermembrane space.</text>
</comment>
<keyword evidence="6 8" id="KW-0496">Mitochondrion</keyword>
<dbReference type="PANTHER" id="PTHR13172">
    <property type="entry name" value="MITOCHONDRIAL IMPORT INNER MEMBRANE TRANSLOCASE SUBUNIT TIM9B"/>
    <property type="match status" value="1"/>
</dbReference>
<accession>A0A8J2W705</accession>
<evidence type="ECO:0000256" key="8">
    <source>
        <dbReference type="RuleBase" id="RU367043"/>
    </source>
</evidence>
<comment type="subunit">
    <text evidence="8">Heterohexamer.</text>
</comment>
<evidence type="ECO:0000259" key="9">
    <source>
        <dbReference type="Pfam" id="PF02953"/>
    </source>
</evidence>
<evidence type="ECO:0000313" key="11">
    <source>
        <dbReference type="Proteomes" id="UP000789390"/>
    </source>
</evidence>
<name>A0A8J2W705_9CRUS</name>
<keyword evidence="8" id="KW-0999">Mitochondrion inner membrane</keyword>
<comment type="subcellular location">
    <subcellularLocation>
        <location evidence="8">Mitochondrion inner membrane</location>
        <topology evidence="8">Peripheral membrane protein</topology>
        <orientation evidence="8">Intermembrane side</orientation>
    </subcellularLocation>
</comment>
<keyword evidence="7 8" id="KW-1015">Disulfide bond</keyword>
<dbReference type="Gene3D" id="1.10.287.810">
    <property type="entry name" value="Mitochondrial import inner membrane translocase subunit tim13 like domains"/>
    <property type="match status" value="1"/>
</dbReference>
<reference evidence="10" key="1">
    <citation type="submission" date="2021-11" db="EMBL/GenBank/DDBJ databases">
        <authorList>
            <person name="Schell T."/>
        </authorList>
    </citation>
    <scope>NUCLEOTIDE SEQUENCE</scope>
    <source>
        <strain evidence="10">M5</strain>
    </source>
</reference>
<dbReference type="OrthoDB" id="153872at2759"/>
<feature type="domain" description="Tim10-like" evidence="9">
    <location>
        <begin position="3"/>
        <end position="61"/>
    </location>
</feature>
<keyword evidence="11" id="KW-1185">Reference proteome</keyword>
<comment type="function">
    <text evidence="8">Mitochondrial intermembrane chaperone that participates in the import and insertion of some multi-pass transmembrane proteins into the mitochondrial inner membrane. Also required for the transfer of beta-barrel precursors from the TOM complex to the sorting and assembly machinery (SAM complex) of the outer membrane. Acts as a chaperone-like protein that protects the hydrophobic precursors from aggregation and guide them through the mitochondrial intermembrane space.</text>
</comment>
<organism evidence="10 11">
    <name type="scientific">Daphnia galeata</name>
    <dbReference type="NCBI Taxonomy" id="27404"/>
    <lineage>
        <taxon>Eukaryota</taxon>
        <taxon>Metazoa</taxon>
        <taxon>Ecdysozoa</taxon>
        <taxon>Arthropoda</taxon>
        <taxon>Crustacea</taxon>
        <taxon>Branchiopoda</taxon>
        <taxon>Diplostraca</taxon>
        <taxon>Cladocera</taxon>
        <taxon>Anomopoda</taxon>
        <taxon>Daphniidae</taxon>
        <taxon>Daphnia</taxon>
    </lineage>
</organism>
<dbReference type="AlphaFoldDB" id="A0A8J2W705"/>
<keyword evidence="1 8" id="KW-0813">Transport</keyword>
<comment type="similarity">
    <text evidence="8">Belongs to the small Tim family.</text>
</comment>
<evidence type="ECO:0000256" key="4">
    <source>
        <dbReference type="ARBA" id="ARBA00022927"/>
    </source>
</evidence>
<dbReference type="GO" id="GO:0046872">
    <property type="term" value="F:metal ion binding"/>
    <property type="evidence" value="ECO:0007669"/>
    <property type="project" value="UniProtKB-KW"/>
</dbReference>
<evidence type="ECO:0000256" key="2">
    <source>
        <dbReference type="ARBA" id="ARBA00022723"/>
    </source>
</evidence>